<protein>
    <submittedName>
        <fullName evidence="1">Uncharacterized protein</fullName>
    </submittedName>
</protein>
<dbReference type="OrthoDB" id="2283743at2759"/>
<evidence type="ECO:0000313" key="2">
    <source>
        <dbReference type="Proteomes" id="UP000093000"/>
    </source>
</evidence>
<keyword evidence="2" id="KW-1185">Reference proteome</keyword>
<organism evidence="1 2">
    <name type="scientific">Choanephora cucurbitarum</name>
    <dbReference type="NCBI Taxonomy" id="101091"/>
    <lineage>
        <taxon>Eukaryota</taxon>
        <taxon>Fungi</taxon>
        <taxon>Fungi incertae sedis</taxon>
        <taxon>Mucoromycota</taxon>
        <taxon>Mucoromycotina</taxon>
        <taxon>Mucoromycetes</taxon>
        <taxon>Mucorales</taxon>
        <taxon>Mucorineae</taxon>
        <taxon>Choanephoraceae</taxon>
        <taxon>Choanephoroideae</taxon>
        <taxon>Choanephora</taxon>
    </lineage>
</organism>
<reference evidence="1 2" key="1">
    <citation type="submission" date="2016-03" db="EMBL/GenBank/DDBJ databases">
        <title>Choanephora cucurbitarum.</title>
        <authorList>
            <person name="Min B."/>
            <person name="Park H."/>
            <person name="Park J.-H."/>
            <person name="Shin H.-D."/>
            <person name="Choi I.-G."/>
        </authorList>
    </citation>
    <scope>NUCLEOTIDE SEQUENCE [LARGE SCALE GENOMIC DNA]</scope>
    <source>
        <strain evidence="1 2">KUS-F28377</strain>
    </source>
</reference>
<dbReference type="EMBL" id="LUGH01001633">
    <property type="protein sequence ID" value="OBZ80893.1"/>
    <property type="molecule type" value="Genomic_DNA"/>
</dbReference>
<dbReference type="AlphaFoldDB" id="A0A1C7MVP7"/>
<accession>A0A1C7MVP7</accession>
<sequence length="105" mass="11635">MISVPKKAESITLRYCEVKAQDVEANAELAFADLARLSTFSRNLMLRKENKKAIPIQAIGYRVIIYFIGKAFPGVTIMSEILSFDVPTVTPRNNEFGIAGFPALP</sequence>
<evidence type="ECO:0000313" key="1">
    <source>
        <dbReference type="EMBL" id="OBZ80893.1"/>
    </source>
</evidence>
<dbReference type="Proteomes" id="UP000093000">
    <property type="component" value="Unassembled WGS sequence"/>
</dbReference>
<gene>
    <name evidence="1" type="ORF">A0J61_11057</name>
</gene>
<proteinExistence type="predicted"/>
<comment type="caution">
    <text evidence="1">The sequence shown here is derived from an EMBL/GenBank/DDBJ whole genome shotgun (WGS) entry which is preliminary data.</text>
</comment>
<dbReference type="InParanoid" id="A0A1C7MVP7"/>
<name>A0A1C7MVP7_9FUNG</name>